<dbReference type="SUPFAM" id="SSF57196">
    <property type="entry name" value="EGF/Laminin"/>
    <property type="match status" value="1"/>
</dbReference>
<keyword evidence="3" id="KW-0677">Repeat</keyword>
<dbReference type="SMART" id="SM00181">
    <property type="entry name" value="EGF"/>
    <property type="match status" value="3"/>
</dbReference>
<dbReference type="PROSITE" id="PS01187">
    <property type="entry name" value="EGF_CA"/>
    <property type="match status" value="1"/>
</dbReference>
<dbReference type="SUPFAM" id="SSF57184">
    <property type="entry name" value="Growth factor receptor domain"/>
    <property type="match status" value="1"/>
</dbReference>
<dbReference type="Gene3D" id="2.10.25.10">
    <property type="entry name" value="Laminin"/>
    <property type="match status" value="4"/>
</dbReference>
<evidence type="ECO:0000256" key="4">
    <source>
        <dbReference type="ARBA" id="ARBA00023157"/>
    </source>
</evidence>
<dbReference type="PROSITE" id="PS50026">
    <property type="entry name" value="EGF_3"/>
    <property type="match status" value="1"/>
</dbReference>
<evidence type="ECO:0000259" key="6">
    <source>
        <dbReference type="PROSITE" id="PS50026"/>
    </source>
</evidence>
<evidence type="ECO:0000313" key="8">
    <source>
        <dbReference type="Proteomes" id="UP001352852"/>
    </source>
</evidence>
<keyword evidence="8" id="KW-1185">Reference proteome</keyword>
<comment type="caution">
    <text evidence="5">Lacks conserved residue(s) required for the propagation of feature annotation.</text>
</comment>
<gene>
    <name evidence="7" type="ORF">CHARACLAT_012415</name>
</gene>
<keyword evidence="4" id="KW-1015">Disulfide bond</keyword>
<dbReference type="Proteomes" id="UP001352852">
    <property type="component" value="Unassembled WGS sequence"/>
</dbReference>
<dbReference type="InterPro" id="IPR049883">
    <property type="entry name" value="NOTCH1_EGF-like"/>
</dbReference>
<evidence type="ECO:0000256" key="5">
    <source>
        <dbReference type="PROSITE-ProRule" id="PRU00076"/>
    </source>
</evidence>
<feature type="domain" description="EGF-like" evidence="6">
    <location>
        <begin position="66"/>
        <end position="100"/>
    </location>
</feature>
<name>A0ABU7EIL9_9TELE</name>
<protein>
    <recommendedName>
        <fullName evidence="6">EGF-like domain-containing protein</fullName>
    </recommendedName>
</protein>
<evidence type="ECO:0000313" key="7">
    <source>
        <dbReference type="EMBL" id="MED6287045.1"/>
    </source>
</evidence>
<organism evidence="7 8">
    <name type="scientific">Characodon lateralis</name>
    <dbReference type="NCBI Taxonomy" id="208331"/>
    <lineage>
        <taxon>Eukaryota</taxon>
        <taxon>Metazoa</taxon>
        <taxon>Chordata</taxon>
        <taxon>Craniata</taxon>
        <taxon>Vertebrata</taxon>
        <taxon>Euteleostomi</taxon>
        <taxon>Actinopterygii</taxon>
        <taxon>Neopterygii</taxon>
        <taxon>Teleostei</taxon>
        <taxon>Neoteleostei</taxon>
        <taxon>Acanthomorphata</taxon>
        <taxon>Ovalentaria</taxon>
        <taxon>Atherinomorphae</taxon>
        <taxon>Cyprinodontiformes</taxon>
        <taxon>Goodeidae</taxon>
        <taxon>Characodon</taxon>
    </lineage>
</organism>
<evidence type="ECO:0000256" key="1">
    <source>
        <dbReference type="ARBA" id="ARBA00022536"/>
    </source>
</evidence>
<reference evidence="7 8" key="1">
    <citation type="submission" date="2021-06" db="EMBL/GenBank/DDBJ databases">
        <authorList>
            <person name="Palmer J.M."/>
        </authorList>
    </citation>
    <scope>NUCLEOTIDE SEQUENCE [LARGE SCALE GENOMIC DNA]</scope>
    <source>
        <strain evidence="7 8">CL_MEX2019</strain>
        <tissue evidence="7">Muscle</tissue>
    </source>
</reference>
<dbReference type="Pfam" id="PF07645">
    <property type="entry name" value="EGF_CA"/>
    <property type="match status" value="2"/>
</dbReference>
<dbReference type="EMBL" id="JAHUTJ010058239">
    <property type="protein sequence ID" value="MED6287045.1"/>
    <property type="molecule type" value="Genomic_DNA"/>
</dbReference>
<dbReference type="InterPro" id="IPR009030">
    <property type="entry name" value="Growth_fac_rcpt_cys_sf"/>
</dbReference>
<comment type="caution">
    <text evidence="7">The sequence shown here is derived from an EMBL/GenBank/DDBJ whole genome shotgun (WGS) entry which is preliminary data.</text>
</comment>
<dbReference type="InterPro" id="IPR052235">
    <property type="entry name" value="Nephronectin_domain"/>
</dbReference>
<dbReference type="PANTHER" id="PTHR24050">
    <property type="entry name" value="PA14 DOMAIN-CONTAINING PROTEIN"/>
    <property type="match status" value="1"/>
</dbReference>
<proteinExistence type="predicted"/>
<dbReference type="PROSITE" id="PS00010">
    <property type="entry name" value="ASX_HYDROXYL"/>
    <property type="match status" value="1"/>
</dbReference>
<dbReference type="CDD" id="cd00054">
    <property type="entry name" value="EGF_CA"/>
    <property type="match status" value="2"/>
</dbReference>
<keyword evidence="2" id="KW-0732">Signal</keyword>
<evidence type="ECO:0000256" key="2">
    <source>
        <dbReference type="ARBA" id="ARBA00022729"/>
    </source>
</evidence>
<dbReference type="PANTHER" id="PTHR24050:SF19">
    <property type="entry name" value="NEPHRONECTIN"/>
    <property type="match status" value="1"/>
</dbReference>
<evidence type="ECO:0000256" key="3">
    <source>
        <dbReference type="ARBA" id="ARBA00022737"/>
    </source>
</evidence>
<keyword evidence="1 5" id="KW-0245">EGF-like domain</keyword>
<accession>A0ABU7EIL9</accession>
<dbReference type="SMART" id="SM00179">
    <property type="entry name" value="EGF_CA"/>
    <property type="match status" value="2"/>
</dbReference>
<dbReference type="InterPro" id="IPR001881">
    <property type="entry name" value="EGF-like_Ca-bd_dom"/>
</dbReference>
<dbReference type="InterPro" id="IPR000742">
    <property type="entry name" value="EGF"/>
</dbReference>
<sequence length="179" mass="20277">MNTPGSYRCYCEPEYTLSGDGYTCTRDTSCFSLRCQFGCQLERWGTVRCLCPPGLHLAPDNKTCKDVDECQKADVCPPRRTCKNTFGSFVCVCRDGFVMGSLWGSVESQDKDECLIGNYACSRHARCINTEGSCTCQCLEDHFSNGCSCWPRRAPQSKAAMYFSYKRFKRTRSVRTLLF</sequence>
<dbReference type="InterPro" id="IPR018097">
    <property type="entry name" value="EGF_Ca-bd_CS"/>
</dbReference>
<dbReference type="InterPro" id="IPR000152">
    <property type="entry name" value="EGF-type_Asp/Asn_hydroxyl_site"/>
</dbReference>